<dbReference type="AlphaFoldDB" id="A0A0C2IIB2"/>
<protein>
    <submittedName>
        <fullName evidence="7">PC3-like endoprotease variant A</fullName>
    </submittedName>
</protein>
<keyword evidence="2 7" id="KW-0645">Protease</keyword>
<dbReference type="GO" id="GO:0000139">
    <property type="term" value="C:Golgi membrane"/>
    <property type="evidence" value="ECO:0007669"/>
    <property type="project" value="TreeGrafter"/>
</dbReference>
<name>A0A0C2IIB2_THEKT</name>
<keyword evidence="4" id="KW-0720">Serine protease</keyword>
<dbReference type="GO" id="GO:0016485">
    <property type="term" value="P:protein processing"/>
    <property type="evidence" value="ECO:0007669"/>
    <property type="project" value="TreeGrafter"/>
</dbReference>
<organism evidence="7 8">
    <name type="scientific">Thelohanellus kitauei</name>
    <name type="common">Myxosporean</name>
    <dbReference type="NCBI Taxonomy" id="669202"/>
    <lineage>
        <taxon>Eukaryota</taxon>
        <taxon>Metazoa</taxon>
        <taxon>Cnidaria</taxon>
        <taxon>Myxozoa</taxon>
        <taxon>Myxosporea</taxon>
        <taxon>Bivalvulida</taxon>
        <taxon>Platysporina</taxon>
        <taxon>Myxobolidae</taxon>
        <taxon>Thelohanellus</taxon>
    </lineage>
</organism>
<evidence type="ECO:0000256" key="1">
    <source>
        <dbReference type="ARBA" id="ARBA00005325"/>
    </source>
</evidence>
<dbReference type="InterPro" id="IPR038466">
    <property type="entry name" value="S8_pro-domain_sf"/>
</dbReference>
<comment type="similarity">
    <text evidence="1">Belongs to the peptidase S8 family. Furin subfamily.</text>
</comment>
<dbReference type="Pfam" id="PF16470">
    <property type="entry name" value="S8_pro-domain"/>
    <property type="match status" value="1"/>
</dbReference>
<dbReference type="OrthoDB" id="6255718at2759"/>
<dbReference type="Gene3D" id="3.40.50.200">
    <property type="entry name" value="Peptidase S8/S53 domain"/>
    <property type="match status" value="1"/>
</dbReference>
<dbReference type="SUPFAM" id="SSF52743">
    <property type="entry name" value="Subtilisin-like"/>
    <property type="match status" value="1"/>
</dbReference>
<dbReference type="Proteomes" id="UP000031668">
    <property type="component" value="Unassembled WGS sequence"/>
</dbReference>
<comment type="caution">
    <text evidence="7">The sequence shown here is derived from an EMBL/GenBank/DDBJ whole genome shotgun (WGS) entry which is preliminary data.</text>
</comment>
<keyword evidence="5" id="KW-1015">Disulfide bond</keyword>
<evidence type="ECO:0000313" key="8">
    <source>
        <dbReference type="Proteomes" id="UP000031668"/>
    </source>
</evidence>
<dbReference type="SUPFAM" id="SSF54897">
    <property type="entry name" value="Protease propeptides/inhibitors"/>
    <property type="match status" value="1"/>
</dbReference>
<gene>
    <name evidence="7" type="ORF">RF11_05658</name>
</gene>
<keyword evidence="3" id="KW-0378">Hydrolase</keyword>
<evidence type="ECO:0000256" key="3">
    <source>
        <dbReference type="ARBA" id="ARBA00022801"/>
    </source>
</evidence>
<evidence type="ECO:0000256" key="5">
    <source>
        <dbReference type="ARBA" id="ARBA00023157"/>
    </source>
</evidence>
<dbReference type="PANTHER" id="PTHR42884">
    <property type="entry name" value="PROPROTEIN CONVERTASE SUBTILISIN/KEXIN-RELATED"/>
    <property type="match status" value="1"/>
</dbReference>
<keyword evidence="8" id="KW-1185">Reference proteome</keyword>
<reference evidence="7 8" key="1">
    <citation type="journal article" date="2014" name="Genome Biol. Evol.">
        <title>The genome of the myxosporean Thelohanellus kitauei shows adaptations to nutrient acquisition within its fish host.</title>
        <authorList>
            <person name="Yang Y."/>
            <person name="Xiong J."/>
            <person name="Zhou Z."/>
            <person name="Huo F."/>
            <person name="Miao W."/>
            <person name="Ran C."/>
            <person name="Liu Y."/>
            <person name="Zhang J."/>
            <person name="Feng J."/>
            <person name="Wang M."/>
            <person name="Wang M."/>
            <person name="Wang L."/>
            <person name="Yao B."/>
        </authorList>
    </citation>
    <scope>NUCLEOTIDE SEQUENCE [LARGE SCALE GENOMIC DNA]</scope>
    <source>
        <strain evidence="7">Wuqing</strain>
    </source>
</reference>
<dbReference type="PROSITE" id="PS51257">
    <property type="entry name" value="PROKAR_LIPOPROTEIN"/>
    <property type="match status" value="1"/>
</dbReference>
<sequence>MNYCPLKLLAILHIFLATGGCFYSNTWAVKFSQPDISEIERILKESNFRILNQITKDRLFHVICDNVSRAEKYENKEKTNELLKNEMVEWASQQYVNHRYRRFQPPNDPLFKRMWYMLNTGQSSGPAGVDIDVLPVWSQGITGKGIIISVLDDGKFHSIVKVLIIPILI</sequence>
<dbReference type="Gene3D" id="3.30.70.850">
    <property type="entry name" value="Peptidase S8, pro-domain"/>
    <property type="match status" value="1"/>
</dbReference>
<evidence type="ECO:0000256" key="4">
    <source>
        <dbReference type="ARBA" id="ARBA00022825"/>
    </source>
</evidence>
<feature type="domain" description="Peptidase S8 pro-domain" evidence="6">
    <location>
        <begin position="26"/>
        <end position="102"/>
    </location>
</feature>
<evidence type="ECO:0000259" key="6">
    <source>
        <dbReference type="Pfam" id="PF16470"/>
    </source>
</evidence>
<dbReference type="GO" id="GO:0004252">
    <property type="term" value="F:serine-type endopeptidase activity"/>
    <property type="evidence" value="ECO:0007669"/>
    <property type="project" value="InterPro"/>
</dbReference>
<dbReference type="InterPro" id="IPR036852">
    <property type="entry name" value="Peptidase_S8/S53_dom_sf"/>
</dbReference>
<dbReference type="InterPro" id="IPR032815">
    <property type="entry name" value="S8_pro-domain"/>
</dbReference>
<proteinExistence type="inferred from homology"/>
<dbReference type="GO" id="GO:0005802">
    <property type="term" value="C:trans-Golgi network"/>
    <property type="evidence" value="ECO:0007669"/>
    <property type="project" value="TreeGrafter"/>
</dbReference>
<accession>A0A0C2IIB2</accession>
<dbReference type="PANTHER" id="PTHR42884:SF23">
    <property type="entry name" value="FURIN-LIKE PROTEASE 2"/>
    <property type="match status" value="1"/>
</dbReference>
<evidence type="ECO:0000256" key="2">
    <source>
        <dbReference type="ARBA" id="ARBA00022670"/>
    </source>
</evidence>
<dbReference type="EMBL" id="JWZT01004020">
    <property type="protein sequence ID" value="KII65079.1"/>
    <property type="molecule type" value="Genomic_DNA"/>
</dbReference>
<evidence type="ECO:0000313" key="7">
    <source>
        <dbReference type="EMBL" id="KII65079.1"/>
    </source>
</evidence>